<comment type="similarity">
    <text evidence="1">Belongs to the DNAI7 family.</text>
</comment>
<feature type="compositionally biased region" description="Basic and acidic residues" evidence="3">
    <location>
        <begin position="21"/>
        <end position="62"/>
    </location>
</feature>
<evidence type="ECO:0000313" key="5">
    <source>
        <dbReference type="EMBL" id="TST22550.1"/>
    </source>
</evidence>
<dbReference type="Pfam" id="PF15927">
    <property type="entry name" value="Casc1_N"/>
    <property type="match status" value="1"/>
</dbReference>
<evidence type="ECO:0000256" key="1">
    <source>
        <dbReference type="ARBA" id="ARBA00024332"/>
    </source>
</evidence>
<dbReference type="Proteomes" id="UP000319801">
    <property type="component" value="Unassembled WGS sequence"/>
</dbReference>
<dbReference type="InterPro" id="IPR031826">
    <property type="entry name" value="IC97/Casc1_N"/>
</dbReference>
<reference evidence="5 6" key="1">
    <citation type="journal article" date="2019" name="Genome Biol. Evol.">
        <title>Whole-Genome Sequencing of the Giant Devil Catfish, Bagarius yarrelli.</title>
        <authorList>
            <person name="Jiang W."/>
            <person name="Lv Y."/>
            <person name="Cheng L."/>
            <person name="Yang K."/>
            <person name="Chao B."/>
            <person name="Wang X."/>
            <person name="Li Y."/>
            <person name="Pan X."/>
            <person name="You X."/>
            <person name="Zhang Y."/>
            <person name="Yang J."/>
            <person name="Li J."/>
            <person name="Zhang X."/>
            <person name="Liu S."/>
            <person name="Sun C."/>
            <person name="Yang J."/>
            <person name="Shi Q."/>
        </authorList>
    </citation>
    <scope>NUCLEOTIDE SEQUENCE [LARGE SCALE GENOMIC DNA]</scope>
    <source>
        <strain evidence="5">JWS20170419001</strain>
        <tissue evidence="5">Muscle</tissue>
    </source>
</reference>
<evidence type="ECO:0000259" key="4">
    <source>
        <dbReference type="Pfam" id="PF15927"/>
    </source>
</evidence>
<sequence length="691" mass="79820">MYIQPPKKKGKSSKAEKKRLKKEEEERRLREEEEARLLAEQEEQERLEREQQEEEKQRRLELKDRERRGNELNELHLMMMENQKKVDLWEATARKEAEWNRYMICDGSPNPAVQTEINAFITLWKEDPNVDIQTILQQCALALPLTDELEVVLKEETDPDIIQVHQDTLKKLQKLIHSKHLKGAEKILKSARVCADIETGNMHLTVCDDNVNLCLWANISKNPRFKDYDFQEVGLSFELPKQLAMSDISVRILYTRYDHLSPLSLQKQAQNKHPVTEKEECEANVEPLSEILKDLEDGETKGEDEERESTQPEQDDVQSLKSVEGNKSKVSVHSSKEERKSSSLKLHEEKEDHSENIKEEEITSGDPEGVPVTELDPTDHHIVDMYRYMSLGGVYYFDLFQLPPQSITINNWELTEILDTGLQHFPYPLEQPNISVTGNTEDSGMQSNPPVKVTVVLPESVIFLQEPQVVRWDPVGQHWRTDGIVETSYDSETRSVSVKMESFYTFTMLQETYANMPFQNWELRPQGHDSVMLSITTALTEVRFNIQENQCMLELEQAPELNHILGKWMSLPALQTAMRHAGVNVFVGEYSEDYVTVSAKVCEHLEEGPVPQEAWSLYLLGAQRGQRLKIKETSKDFSAELADNTEFHSSFLHMLRDFISPEGRDRIDNAHYLLVNTLQRLLCATRVLAFS</sequence>
<dbReference type="PANTHER" id="PTHR20929:SF11">
    <property type="entry name" value="DYNEIN AXONEMAL INTERMEDIATE CHAIN 7"/>
    <property type="match status" value="1"/>
</dbReference>
<dbReference type="GO" id="GO:0048487">
    <property type="term" value="F:beta-tubulin binding"/>
    <property type="evidence" value="ECO:0007669"/>
    <property type="project" value="TreeGrafter"/>
</dbReference>
<comment type="caution">
    <text evidence="5">The sequence shown here is derived from an EMBL/GenBank/DDBJ whole genome shotgun (WGS) entry which is preliminary data.</text>
</comment>
<dbReference type="InterPro" id="IPR023247">
    <property type="entry name" value="IC97/Dnai7-like"/>
</dbReference>
<organism evidence="5 6">
    <name type="scientific">Bagarius yarrelli</name>
    <name type="common">Goonch</name>
    <name type="synonym">Bagrus yarrelli</name>
    <dbReference type="NCBI Taxonomy" id="175774"/>
    <lineage>
        <taxon>Eukaryota</taxon>
        <taxon>Metazoa</taxon>
        <taxon>Chordata</taxon>
        <taxon>Craniata</taxon>
        <taxon>Vertebrata</taxon>
        <taxon>Euteleostomi</taxon>
        <taxon>Actinopterygii</taxon>
        <taxon>Neopterygii</taxon>
        <taxon>Teleostei</taxon>
        <taxon>Ostariophysi</taxon>
        <taxon>Siluriformes</taxon>
        <taxon>Sisoridae</taxon>
        <taxon>Sisorinae</taxon>
        <taxon>Bagarius</taxon>
    </lineage>
</organism>
<dbReference type="OrthoDB" id="297923at2759"/>
<dbReference type="EMBL" id="VCAZ01000108">
    <property type="protein sequence ID" value="TST22550.1"/>
    <property type="molecule type" value="Genomic_DNA"/>
</dbReference>
<protein>
    <recommendedName>
        <fullName evidence="2">Dynein axonemal intermediate chain 7</fullName>
    </recommendedName>
</protein>
<name>A0A556V3C6_BAGYA</name>
<dbReference type="GO" id="GO:0005930">
    <property type="term" value="C:axoneme"/>
    <property type="evidence" value="ECO:0007669"/>
    <property type="project" value="TreeGrafter"/>
</dbReference>
<accession>A0A556V3C6</accession>
<evidence type="ECO:0000256" key="3">
    <source>
        <dbReference type="SAM" id="MobiDB-lite"/>
    </source>
</evidence>
<feature type="domain" description="IC97/Casc1 N-terminal" evidence="4">
    <location>
        <begin position="27"/>
        <end position="224"/>
    </location>
</feature>
<feature type="region of interest" description="Disordered" evidence="3">
    <location>
        <begin position="267"/>
        <end position="376"/>
    </location>
</feature>
<evidence type="ECO:0000256" key="2">
    <source>
        <dbReference type="ARBA" id="ARBA00024414"/>
    </source>
</evidence>
<keyword evidence="6" id="KW-1185">Reference proteome</keyword>
<dbReference type="PRINTS" id="PR02043">
    <property type="entry name" value="CANCERSCCP1"/>
</dbReference>
<dbReference type="GO" id="GO:0008017">
    <property type="term" value="F:microtubule binding"/>
    <property type="evidence" value="ECO:0007669"/>
    <property type="project" value="TreeGrafter"/>
</dbReference>
<dbReference type="PANTHER" id="PTHR20929">
    <property type="entry name" value="LUNG ADENOMA SUSCEPTIBILITY 1-RELATED"/>
    <property type="match status" value="1"/>
</dbReference>
<proteinExistence type="inferred from homology"/>
<feature type="compositionally biased region" description="Basic residues" evidence="3">
    <location>
        <begin position="1"/>
        <end position="20"/>
    </location>
</feature>
<gene>
    <name evidence="5" type="ORF">Baya_12681</name>
</gene>
<feature type="region of interest" description="Disordered" evidence="3">
    <location>
        <begin position="1"/>
        <end position="62"/>
    </location>
</feature>
<feature type="compositionally biased region" description="Basic and acidic residues" evidence="3">
    <location>
        <begin position="334"/>
        <end position="361"/>
    </location>
</feature>
<evidence type="ECO:0000313" key="6">
    <source>
        <dbReference type="Proteomes" id="UP000319801"/>
    </source>
</evidence>
<dbReference type="AlphaFoldDB" id="A0A556V3C6"/>
<feature type="compositionally biased region" description="Basic and acidic residues" evidence="3">
    <location>
        <begin position="291"/>
        <end position="301"/>
    </location>
</feature>